<dbReference type="PANTHER" id="PTHR23415">
    <property type="entry name" value="CYCLIN-DEPENDENT KINASES REGULATORY SUBUNIT/60S RIBOSOME SUBUNIT BIOGENESIS PROTEIN NIP7"/>
    <property type="match status" value="1"/>
</dbReference>
<sequence length="76" mass="8978">MSVKDIYYSSKIPDDEGNEIRHVILPKDIAKKVPRDRLMSEQEWRRLGVQMSQGWVHFLLHAPEPHILIFKRKAAQ</sequence>
<dbReference type="Proteomes" id="UP001159427">
    <property type="component" value="Unassembled WGS sequence"/>
</dbReference>
<dbReference type="Gene3D" id="3.30.170.10">
    <property type="entry name" value="Cyclin-dependent kinase, regulatory subunit"/>
    <property type="match status" value="1"/>
</dbReference>
<comment type="similarity">
    <text evidence="1 4">Belongs to the CKS family.</text>
</comment>
<evidence type="ECO:0000256" key="2">
    <source>
        <dbReference type="ARBA" id="ARBA00022618"/>
    </source>
</evidence>
<evidence type="ECO:0000256" key="3">
    <source>
        <dbReference type="ARBA" id="ARBA00023306"/>
    </source>
</evidence>
<comment type="caution">
    <text evidence="5">The sequence shown here is derived from an EMBL/GenBank/DDBJ whole genome shotgun (WGS) entry which is preliminary data.</text>
</comment>
<dbReference type="PRINTS" id="PR00296">
    <property type="entry name" value="CYCLINKINASE"/>
</dbReference>
<dbReference type="SMART" id="SM01084">
    <property type="entry name" value="CKS"/>
    <property type="match status" value="1"/>
</dbReference>
<accession>A0ABN8LTW6</accession>
<dbReference type="EMBL" id="CALNXI010000090">
    <property type="protein sequence ID" value="CAH3018557.1"/>
    <property type="molecule type" value="Genomic_DNA"/>
</dbReference>
<name>A0ABN8LTW6_9CNID</name>
<reference evidence="5 6" key="1">
    <citation type="submission" date="2022-05" db="EMBL/GenBank/DDBJ databases">
        <authorList>
            <consortium name="Genoscope - CEA"/>
            <person name="William W."/>
        </authorList>
    </citation>
    <scope>NUCLEOTIDE SEQUENCE [LARGE SCALE GENOMIC DNA]</scope>
</reference>
<organism evidence="5 6">
    <name type="scientific">Porites evermanni</name>
    <dbReference type="NCBI Taxonomy" id="104178"/>
    <lineage>
        <taxon>Eukaryota</taxon>
        <taxon>Metazoa</taxon>
        <taxon>Cnidaria</taxon>
        <taxon>Anthozoa</taxon>
        <taxon>Hexacorallia</taxon>
        <taxon>Scleractinia</taxon>
        <taxon>Fungiina</taxon>
        <taxon>Poritidae</taxon>
        <taxon>Porites</taxon>
    </lineage>
</organism>
<keyword evidence="3 4" id="KW-0131">Cell cycle</keyword>
<dbReference type="SUPFAM" id="SSF55637">
    <property type="entry name" value="Cell cycle regulatory proteins"/>
    <property type="match status" value="1"/>
</dbReference>
<keyword evidence="6" id="KW-1185">Reference proteome</keyword>
<keyword evidence="2 4" id="KW-0132">Cell division</keyword>
<gene>
    <name evidence="5" type="ORF">PEVE_00043708</name>
</gene>
<evidence type="ECO:0000313" key="5">
    <source>
        <dbReference type="EMBL" id="CAH3018557.1"/>
    </source>
</evidence>
<dbReference type="Pfam" id="PF01111">
    <property type="entry name" value="CKS"/>
    <property type="match status" value="1"/>
</dbReference>
<protein>
    <recommendedName>
        <fullName evidence="4">Cyclin-dependent kinases regulatory subunit</fullName>
    </recommendedName>
</protein>
<proteinExistence type="inferred from homology"/>
<comment type="function">
    <text evidence="4">Binds to the catalytic subunit of the cyclin dependent kinases and is essential for their biological function.</text>
</comment>
<dbReference type="InterPro" id="IPR036858">
    <property type="entry name" value="Cyclin-dep_kinase_reg-sub_sf"/>
</dbReference>
<dbReference type="InterPro" id="IPR000789">
    <property type="entry name" value="Cyclin-dep_kinase_reg-sub"/>
</dbReference>
<evidence type="ECO:0000256" key="4">
    <source>
        <dbReference type="RuleBase" id="RU311113"/>
    </source>
</evidence>
<evidence type="ECO:0000256" key="1">
    <source>
        <dbReference type="ARBA" id="ARBA00007782"/>
    </source>
</evidence>
<evidence type="ECO:0000313" key="6">
    <source>
        <dbReference type="Proteomes" id="UP001159427"/>
    </source>
</evidence>